<dbReference type="SUPFAM" id="SSF51735">
    <property type="entry name" value="NAD(P)-binding Rossmann-fold domains"/>
    <property type="match status" value="1"/>
</dbReference>
<dbReference type="AlphaFoldDB" id="A0A1B8RIV4"/>
<comment type="similarity">
    <text evidence="1">Belongs to the NAD(P)-dependent epimerase/dehydratase family.</text>
</comment>
<dbReference type="InterPro" id="IPR001509">
    <property type="entry name" value="Epimerase_deHydtase"/>
</dbReference>
<dbReference type="Pfam" id="PF01370">
    <property type="entry name" value="Epimerase"/>
    <property type="match status" value="1"/>
</dbReference>
<dbReference type="EMBL" id="KX486043">
    <property type="protein sequence ID" value="AOO88407.1"/>
    <property type="molecule type" value="Genomic_DNA"/>
</dbReference>
<evidence type="ECO:0000256" key="1">
    <source>
        <dbReference type="ARBA" id="ARBA00007637"/>
    </source>
</evidence>
<proteinExistence type="inferred from homology"/>
<evidence type="ECO:0000256" key="2">
    <source>
        <dbReference type="ARBA" id="ARBA00023002"/>
    </source>
</evidence>
<organism evidence="6">
    <name type="scientific">Rhizobium leguminosarum bv. trifolii</name>
    <dbReference type="NCBI Taxonomy" id="386"/>
    <lineage>
        <taxon>Bacteria</taxon>
        <taxon>Pseudomonadati</taxon>
        <taxon>Pseudomonadota</taxon>
        <taxon>Alphaproteobacteria</taxon>
        <taxon>Hyphomicrobiales</taxon>
        <taxon>Rhizobiaceae</taxon>
        <taxon>Rhizobium/Agrobacterium group</taxon>
        <taxon>Rhizobium</taxon>
    </lineage>
</organism>
<dbReference type="GO" id="GO:0016491">
    <property type="term" value="F:oxidoreductase activity"/>
    <property type="evidence" value="ECO:0007669"/>
    <property type="project" value="UniProtKB-KW"/>
</dbReference>
<reference evidence="6" key="1">
    <citation type="journal article" date="2015" name="BMC Genomics">
        <title>Transcriptome profiling of a Rhizobium leguminosarum bv. trifolii rosR mutant reveals the role of the transcriptional regulator RosR in motility, synthesis of cell-surface components, and other cellular processes.</title>
        <authorList>
            <person name="Rachwal K."/>
            <person name="Matczynska E."/>
            <person name="Janczarek M."/>
        </authorList>
    </citation>
    <scope>NUCLEOTIDE SEQUENCE</scope>
    <source>
        <strain evidence="6">Rt24.2</strain>
    </source>
</reference>
<reference evidence="6" key="2">
    <citation type="journal article" date="2016" name="Front. Microbiol.">
        <title>The Regulatory Protein RosR Affects Rhizobium leguminosarum bv. trifolii Protein Profiles, Cell Surface Properties, and Symbiosis with Clover.</title>
        <authorList>
            <person name="Rachwal K."/>
            <person name="Boguszewska A."/>
            <person name="Kopcinska J."/>
            <person name="Karas M."/>
            <person name="Tchorzewski M."/>
            <person name="Janczarek M."/>
        </authorList>
    </citation>
    <scope>NUCLEOTIDE SEQUENCE</scope>
    <source>
        <strain evidence="6">Rt24.2</strain>
    </source>
</reference>
<sequence>MTDYQRTLLTGAAGALGTQLRKSGTRLGKILRLSARKPCENLEPHEEDFPADLSDFDAVSKAVEGCDAIIHMGGQGLEAPWNTILNANIVGSYNIYEAARQHGVKRIVYASSVHAIGFYERTETIDGDVPTRPDSLYGVSKTFVENLSRYYFDKFGIETVSLRIGSSFPQPTDRRPLITWLSYRDCRQLVEKSLSAERVGFMVAYGMSNNSRAFWDNRTAASLGYRPEDSADDYADKVFENTKQGDPNDPAVRFQGGSFAAAGHYEDEKK</sequence>
<accession>A0A1B8RIV4</accession>
<dbReference type="RefSeq" id="WP_065275998.1">
    <property type="nucleotide sequence ID" value="NZ_MAMO01000004.1"/>
</dbReference>
<evidence type="ECO:0000256" key="3">
    <source>
        <dbReference type="ARBA" id="ARBA00023027"/>
    </source>
</evidence>
<keyword evidence="2" id="KW-0560">Oxidoreductase</keyword>
<keyword evidence="3" id="KW-0520">NAD</keyword>
<dbReference type="InterPro" id="IPR036291">
    <property type="entry name" value="NAD(P)-bd_dom_sf"/>
</dbReference>
<evidence type="ECO:0000259" key="5">
    <source>
        <dbReference type="Pfam" id="PF01370"/>
    </source>
</evidence>
<protein>
    <submittedName>
        <fullName evidence="6">Dehydrogenase</fullName>
    </submittedName>
</protein>
<dbReference type="Gene3D" id="3.40.50.720">
    <property type="entry name" value="NAD(P)-binding Rossmann-like Domain"/>
    <property type="match status" value="1"/>
</dbReference>
<evidence type="ECO:0000256" key="4">
    <source>
        <dbReference type="SAM" id="MobiDB-lite"/>
    </source>
</evidence>
<feature type="region of interest" description="Disordered" evidence="4">
    <location>
        <begin position="240"/>
        <end position="270"/>
    </location>
</feature>
<evidence type="ECO:0000313" key="6">
    <source>
        <dbReference type="EMBL" id="AOO88407.1"/>
    </source>
</evidence>
<dbReference type="PANTHER" id="PTHR43103">
    <property type="entry name" value="NUCLEOSIDE-DIPHOSPHATE-SUGAR EPIMERASE"/>
    <property type="match status" value="1"/>
</dbReference>
<dbReference type="PANTHER" id="PTHR43103:SF5">
    <property type="entry name" value="4-EPIMERASE, PUTATIVE (AFU_ORTHOLOGUE AFUA_7G00360)-RELATED"/>
    <property type="match status" value="1"/>
</dbReference>
<name>A0A1B8RIV4_RHILT</name>
<feature type="domain" description="NAD-dependent epimerase/dehydratase" evidence="5">
    <location>
        <begin position="8"/>
        <end position="165"/>
    </location>
</feature>